<reference evidence="1 2" key="1">
    <citation type="submission" date="2012-02" db="EMBL/GenBank/DDBJ databases">
        <title>The Genome Sequence of Bacteroides salyersiae CL02T12C01.</title>
        <authorList>
            <consortium name="The Broad Institute Genome Sequencing Platform"/>
            <person name="Earl A."/>
            <person name="Ward D."/>
            <person name="Feldgarden M."/>
            <person name="Gevers D."/>
            <person name="Zitomersky N.L."/>
            <person name="Coyne M.J."/>
            <person name="Comstock L.E."/>
            <person name="Young S.K."/>
            <person name="Zeng Q."/>
            <person name="Gargeya S."/>
            <person name="Fitzgerald M."/>
            <person name="Haas B."/>
            <person name="Abouelleil A."/>
            <person name="Alvarado L."/>
            <person name="Arachchi H.M."/>
            <person name="Berlin A."/>
            <person name="Chapman S.B."/>
            <person name="Gearin G."/>
            <person name="Goldberg J."/>
            <person name="Griggs A."/>
            <person name="Gujja S."/>
            <person name="Hansen M."/>
            <person name="Heiman D."/>
            <person name="Howarth C."/>
            <person name="Larimer J."/>
            <person name="Lui A."/>
            <person name="MacDonald P.J.P."/>
            <person name="McCowen C."/>
            <person name="Montmayeur A."/>
            <person name="Murphy C."/>
            <person name="Neiman D."/>
            <person name="Pearson M."/>
            <person name="Priest M."/>
            <person name="Roberts A."/>
            <person name="Saif S."/>
            <person name="Shea T."/>
            <person name="Sisk P."/>
            <person name="Stolte C."/>
            <person name="Sykes S."/>
            <person name="Wortman J."/>
            <person name="Nusbaum C."/>
            <person name="Birren B."/>
        </authorList>
    </citation>
    <scope>NUCLEOTIDE SEQUENCE [LARGE SCALE GENOMIC DNA]</scope>
    <source>
        <strain evidence="1 2">CL02T12C01</strain>
    </source>
</reference>
<evidence type="ECO:0000313" key="2">
    <source>
        <dbReference type="Proteomes" id="UP000005150"/>
    </source>
</evidence>
<dbReference type="Proteomes" id="UP000005150">
    <property type="component" value="Unassembled WGS sequence"/>
</dbReference>
<comment type="caution">
    <text evidence="1">The sequence shown here is derived from an EMBL/GenBank/DDBJ whole genome shotgun (WGS) entry which is preliminary data.</text>
</comment>
<dbReference type="PANTHER" id="PTHR41317">
    <property type="entry name" value="PD-(D_E)XK NUCLEASE FAMILY TRANSPOSASE"/>
    <property type="match status" value="1"/>
</dbReference>
<name>I8YZ79_9BACE</name>
<gene>
    <name evidence="1" type="ORF">HMPREF1071_01096</name>
</gene>
<dbReference type="PATRIC" id="fig|997887.3.peg.1156"/>
<evidence type="ECO:0008006" key="3">
    <source>
        <dbReference type="Google" id="ProtNLM"/>
    </source>
</evidence>
<dbReference type="Pfam" id="PF12784">
    <property type="entry name" value="PDDEXK_2"/>
    <property type="match status" value="1"/>
</dbReference>
<dbReference type="AlphaFoldDB" id="I8YZ79"/>
<accession>I8YZ79</accession>
<keyword evidence="2" id="KW-1185">Reference proteome</keyword>
<dbReference type="PANTHER" id="PTHR41317:SF1">
    <property type="entry name" value="PD-(D_E)XK NUCLEASE FAMILY TRANSPOSASE"/>
    <property type="match status" value="1"/>
</dbReference>
<dbReference type="InterPro" id="IPR010106">
    <property type="entry name" value="RpnA"/>
</dbReference>
<dbReference type="NCBIfam" id="TIGR01784">
    <property type="entry name" value="T_den_put_tspse"/>
    <property type="match status" value="1"/>
</dbReference>
<dbReference type="EMBL" id="AGXV01000014">
    <property type="protein sequence ID" value="EIY67907.1"/>
    <property type="molecule type" value="Genomic_DNA"/>
</dbReference>
<organism evidence="1 2">
    <name type="scientific">Bacteroides salyersiae CL02T12C01</name>
    <dbReference type="NCBI Taxonomy" id="997887"/>
    <lineage>
        <taxon>Bacteria</taxon>
        <taxon>Pseudomonadati</taxon>
        <taxon>Bacteroidota</taxon>
        <taxon>Bacteroidia</taxon>
        <taxon>Bacteroidales</taxon>
        <taxon>Bacteroidaceae</taxon>
        <taxon>Bacteroides</taxon>
    </lineage>
</organism>
<evidence type="ECO:0000313" key="1">
    <source>
        <dbReference type="EMBL" id="EIY67907.1"/>
    </source>
</evidence>
<proteinExistence type="predicted"/>
<dbReference type="RefSeq" id="WP_007478993.1">
    <property type="nucleotide sequence ID" value="NZ_JH724307.1"/>
</dbReference>
<dbReference type="OrthoDB" id="1793581at2"/>
<protein>
    <recommendedName>
        <fullName evidence="3">Rpn family recombination-promoting nuclease/putative transposase</fullName>
    </recommendedName>
</protein>
<sequence>METMDRYIRFDWAIKRLLRQKANFGVLEGLLTVLLNEEVKIVEILESENNQLTADDKFNRADIKAKNSKGEIIIVEIQNTRELYYLERILYGVAKAITEHISLGERYYEVKKIYSVSILYFDIGRGEDYLYHGQNTFLGVHTGDQLLVTTKERDAIVTKLPAEVFPEYFLIRVNEFDKAAVTPLEEWIEYLKTGRIRPDTVAPGLAEARQKLIYYNMTAEERHAYDEHLNAIMIQNDVLDGAKLEGLQEGRAEGHAEGLQEGLQEGKKLSQIEVARNLKKMGLSTEMIVQGTGLSVEEIENL</sequence>
<dbReference type="HOGENOM" id="CLU_057504_2_0_10"/>